<dbReference type="EMBL" id="SNRY01003359">
    <property type="protein sequence ID" value="KAA6321269.1"/>
    <property type="molecule type" value="Genomic_DNA"/>
</dbReference>
<dbReference type="EC" id="3.1.-.-" evidence="8"/>
<dbReference type="GO" id="GO:0004222">
    <property type="term" value="F:metalloendopeptidase activity"/>
    <property type="evidence" value="ECO:0007669"/>
    <property type="project" value="InterPro"/>
</dbReference>
<protein>
    <submittedName>
        <fullName evidence="8">Endoribonuclease YbeY</fullName>
        <ecNumber evidence="8">3.1.-.-</ecNumber>
    </submittedName>
</protein>
<evidence type="ECO:0000256" key="1">
    <source>
        <dbReference type="ARBA" id="ARBA00001947"/>
    </source>
</evidence>
<dbReference type="Pfam" id="PF02130">
    <property type="entry name" value="YbeY"/>
    <property type="match status" value="1"/>
</dbReference>
<dbReference type="GO" id="GO:0006364">
    <property type="term" value="P:rRNA processing"/>
    <property type="evidence" value="ECO:0007669"/>
    <property type="project" value="InterPro"/>
</dbReference>
<evidence type="ECO:0000256" key="3">
    <source>
        <dbReference type="ARBA" id="ARBA00022722"/>
    </source>
</evidence>
<dbReference type="GO" id="GO:0004519">
    <property type="term" value="F:endonuclease activity"/>
    <property type="evidence" value="ECO:0007669"/>
    <property type="project" value="UniProtKB-KW"/>
</dbReference>
<dbReference type="GO" id="GO:0046872">
    <property type="term" value="F:metal ion binding"/>
    <property type="evidence" value="ECO:0007669"/>
    <property type="project" value="UniProtKB-KW"/>
</dbReference>
<gene>
    <name evidence="8" type="ORF">EZS27_029063</name>
</gene>
<organism evidence="8">
    <name type="scientific">termite gut metagenome</name>
    <dbReference type="NCBI Taxonomy" id="433724"/>
    <lineage>
        <taxon>unclassified sequences</taxon>
        <taxon>metagenomes</taxon>
        <taxon>organismal metagenomes</taxon>
    </lineage>
</organism>
<dbReference type="PANTHER" id="PTHR46986">
    <property type="entry name" value="ENDORIBONUCLEASE YBEY, CHLOROPLASTIC"/>
    <property type="match status" value="1"/>
</dbReference>
<keyword evidence="7" id="KW-0862">Zinc</keyword>
<evidence type="ECO:0000256" key="4">
    <source>
        <dbReference type="ARBA" id="ARBA00022723"/>
    </source>
</evidence>
<dbReference type="HAMAP" id="MF_00009">
    <property type="entry name" value="Endoribonucl_YbeY"/>
    <property type="match status" value="1"/>
</dbReference>
<evidence type="ECO:0000256" key="7">
    <source>
        <dbReference type="ARBA" id="ARBA00022833"/>
    </source>
</evidence>
<sequence length="143" mass="16473">MSVIYQAEGIKIPAFQKRNITSWIKAVTESYGKKIGEIAYIFCSDEKMLEINRQYLQHDYDTDIITFDYTEGDKISGDIFISPNTVKINAESYRTDYEEELQRVIIHGILHLCGMNDKESGEREIMEKAENQALGLRKLINLG</sequence>
<dbReference type="InterPro" id="IPR023091">
    <property type="entry name" value="MetalPrtase_cat_dom_sf_prd"/>
</dbReference>
<keyword evidence="6 8" id="KW-0378">Hydrolase</keyword>
<dbReference type="PANTHER" id="PTHR46986:SF1">
    <property type="entry name" value="ENDORIBONUCLEASE YBEY, CHLOROPLASTIC"/>
    <property type="match status" value="1"/>
</dbReference>
<dbReference type="InterPro" id="IPR002036">
    <property type="entry name" value="YbeY"/>
</dbReference>
<dbReference type="SUPFAM" id="SSF55486">
    <property type="entry name" value="Metalloproteases ('zincins'), catalytic domain"/>
    <property type="match status" value="1"/>
</dbReference>
<reference evidence="8" key="1">
    <citation type="submission" date="2019-03" db="EMBL/GenBank/DDBJ databases">
        <title>Single cell metagenomics reveals metabolic interactions within the superorganism composed of flagellate Streblomastix strix and complex community of Bacteroidetes bacteria on its surface.</title>
        <authorList>
            <person name="Treitli S.C."/>
            <person name="Kolisko M."/>
            <person name="Husnik F."/>
            <person name="Keeling P."/>
            <person name="Hampl V."/>
        </authorList>
    </citation>
    <scope>NUCLEOTIDE SEQUENCE</scope>
    <source>
        <strain evidence="8">STM</strain>
    </source>
</reference>
<keyword evidence="4" id="KW-0479">Metal-binding</keyword>
<keyword evidence="5" id="KW-0255">Endonuclease</keyword>
<proteinExistence type="inferred from homology"/>
<evidence type="ECO:0000256" key="2">
    <source>
        <dbReference type="ARBA" id="ARBA00010875"/>
    </source>
</evidence>
<name>A0A5J4QIW7_9ZZZZ</name>
<evidence type="ECO:0000313" key="8">
    <source>
        <dbReference type="EMBL" id="KAA6321269.1"/>
    </source>
</evidence>
<comment type="similarity">
    <text evidence="2">Belongs to the endoribonuclease YbeY family.</text>
</comment>
<keyword evidence="3" id="KW-0540">Nuclease</keyword>
<evidence type="ECO:0000256" key="5">
    <source>
        <dbReference type="ARBA" id="ARBA00022759"/>
    </source>
</evidence>
<accession>A0A5J4QIW7</accession>
<comment type="caution">
    <text evidence="8">The sequence shown here is derived from an EMBL/GenBank/DDBJ whole genome shotgun (WGS) entry which is preliminary data.</text>
</comment>
<evidence type="ECO:0000256" key="6">
    <source>
        <dbReference type="ARBA" id="ARBA00022801"/>
    </source>
</evidence>
<dbReference type="Gene3D" id="3.40.390.30">
    <property type="entry name" value="Metalloproteases ('zincins'), catalytic domain"/>
    <property type="match status" value="1"/>
</dbReference>
<dbReference type="AlphaFoldDB" id="A0A5J4QIW7"/>
<dbReference type="NCBIfam" id="TIGR00043">
    <property type="entry name" value="rRNA maturation RNase YbeY"/>
    <property type="match status" value="1"/>
</dbReference>
<comment type="cofactor">
    <cofactor evidence="1">
        <name>Zn(2+)</name>
        <dbReference type="ChEBI" id="CHEBI:29105"/>
    </cofactor>
</comment>